<organism evidence="2 3">
    <name type="scientific">Bartonella apis</name>
    <dbReference type="NCBI Taxonomy" id="1686310"/>
    <lineage>
        <taxon>Bacteria</taxon>
        <taxon>Pseudomonadati</taxon>
        <taxon>Pseudomonadota</taxon>
        <taxon>Alphaproteobacteria</taxon>
        <taxon>Hyphomicrobiales</taxon>
        <taxon>Bartonellaceae</taxon>
        <taxon>Bartonella</taxon>
    </lineage>
</organism>
<keyword evidence="3" id="KW-1185">Reference proteome</keyword>
<dbReference type="Proteomes" id="UP000187344">
    <property type="component" value="Unassembled WGS sequence"/>
</dbReference>
<evidence type="ECO:0000313" key="3">
    <source>
        <dbReference type="Proteomes" id="UP000187344"/>
    </source>
</evidence>
<sequence length="285" mass="31127">MPVANTSYDVIILPYCRGDCRQGTSHAKGLVYKCQFLAQKGVVICPRGGVVKAIFGGGAGNGLAVKKREVTIIVTGMVTAGLMLTGCGVSSPTYGTDKSTGKQLVDDFSNIASIRSNNNRNQIDTKPRPELVRPAPGTKGVLPQPQTNVAQTGTPDWPESPEQKRQRLRDEATANQNNPNYVSPIVPDSGKETKSTGSSDWLNGIHRNEQVNNDKEQRAEFLRRKRETQGGSSTTRKYLSEPPLSYRQPAASAPIGDQGEDEAKKERERKKALKESSGKKSWWPF</sequence>
<gene>
    <name evidence="2" type="ORF">PEB0149_021600</name>
</gene>
<evidence type="ECO:0000256" key="1">
    <source>
        <dbReference type="SAM" id="MobiDB-lite"/>
    </source>
</evidence>
<feature type="compositionally biased region" description="Basic and acidic residues" evidence="1">
    <location>
        <begin position="206"/>
        <end position="222"/>
    </location>
</feature>
<evidence type="ECO:0000313" key="2">
    <source>
        <dbReference type="EMBL" id="OLY44685.1"/>
    </source>
</evidence>
<protein>
    <submittedName>
        <fullName evidence="2">Uncharacterized protein</fullName>
    </submittedName>
</protein>
<proteinExistence type="predicted"/>
<name>A0A1R0FCJ4_9HYPH</name>
<comment type="caution">
    <text evidence="2">The sequence shown here is derived from an EMBL/GenBank/DDBJ whole genome shotgun (WGS) entry which is preliminary data.</text>
</comment>
<feature type="region of interest" description="Disordered" evidence="1">
    <location>
        <begin position="113"/>
        <end position="285"/>
    </location>
</feature>
<dbReference type="AlphaFoldDB" id="A0A1R0FCJ4"/>
<dbReference type="EMBL" id="LXYT01000001">
    <property type="protein sequence ID" value="OLY44685.1"/>
    <property type="molecule type" value="Genomic_DNA"/>
</dbReference>
<feature type="compositionally biased region" description="Polar residues" evidence="1">
    <location>
        <begin position="144"/>
        <end position="154"/>
    </location>
</feature>
<reference evidence="2 3" key="1">
    <citation type="submission" date="2016-12" db="EMBL/GenBank/DDBJ databases">
        <title>Comparative genomics of Bartonella apis.</title>
        <authorList>
            <person name="Engel P."/>
        </authorList>
    </citation>
    <scope>NUCLEOTIDE SEQUENCE [LARGE SCALE GENOMIC DNA]</scope>
    <source>
        <strain evidence="2 3">PEB0149</strain>
    </source>
</reference>
<accession>A0A1R0FCJ4</accession>
<feature type="compositionally biased region" description="Basic and acidic residues" evidence="1">
    <location>
        <begin position="161"/>
        <end position="172"/>
    </location>
</feature>